<dbReference type="GO" id="GO:0006109">
    <property type="term" value="P:regulation of carbohydrate metabolic process"/>
    <property type="evidence" value="ECO:0007669"/>
    <property type="project" value="InterPro"/>
</dbReference>
<gene>
    <name evidence="2" type="ORF">NCTC11370_03569</name>
</gene>
<dbReference type="GO" id="GO:0006402">
    <property type="term" value="P:mRNA catabolic process"/>
    <property type="evidence" value="ECO:0007669"/>
    <property type="project" value="InterPro"/>
</dbReference>
<dbReference type="Gene3D" id="2.60.40.4380">
    <property type="entry name" value="Translational regulator CsrA"/>
    <property type="match status" value="1"/>
</dbReference>
<dbReference type="InterPro" id="IPR036107">
    <property type="entry name" value="CsrA_sf"/>
</dbReference>
<dbReference type="AlphaFoldDB" id="A0A377ITQ3"/>
<dbReference type="InterPro" id="IPR003751">
    <property type="entry name" value="CsrA"/>
</dbReference>
<keyword evidence="3" id="KW-1185">Reference proteome</keyword>
<accession>A0A377ITQ3</accession>
<reference evidence="2 3" key="1">
    <citation type="submission" date="2018-06" db="EMBL/GenBank/DDBJ databases">
        <authorList>
            <consortium name="Pathogen Informatics"/>
            <person name="Doyle S."/>
        </authorList>
    </citation>
    <scope>NUCLEOTIDE SEQUENCE [LARGE SCALE GENOMIC DNA]</scope>
    <source>
        <strain evidence="2 3">NCTC11370</strain>
    </source>
</reference>
<dbReference type="RefSeq" id="WP_236715307.1">
    <property type="nucleotide sequence ID" value="NZ_UGGT01000002.1"/>
</dbReference>
<evidence type="ECO:0000256" key="1">
    <source>
        <dbReference type="ARBA" id="ARBA00023159"/>
    </source>
</evidence>
<evidence type="ECO:0000313" key="2">
    <source>
        <dbReference type="EMBL" id="STO91591.1"/>
    </source>
</evidence>
<dbReference type="SUPFAM" id="SSF117130">
    <property type="entry name" value="CsrA-like"/>
    <property type="match status" value="1"/>
</dbReference>
<keyword evidence="1" id="KW-0010">Activator</keyword>
<sequence>MNAFFGHYFELKRVNMEIRTVAFESELIITLENNQKVVITPFKTHEPGNFKLGIDAPKQVTVNRQEIYLRKQEQLKKENTLTDS</sequence>
<dbReference type="Proteomes" id="UP000254554">
    <property type="component" value="Unassembled WGS sequence"/>
</dbReference>
<protein>
    <submittedName>
        <fullName evidence="2">Carbon storage regulator</fullName>
    </submittedName>
</protein>
<evidence type="ECO:0000313" key="3">
    <source>
        <dbReference type="Proteomes" id="UP000254554"/>
    </source>
</evidence>
<name>A0A377ITQ3_9GAMM</name>
<dbReference type="GO" id="GO:0003723">
    <property type="term" value="F:RNA binding"/>
    <property type="evidence" value="ECO:0007669"/>
    <property type="project" value="InterPro"/>
</dbReference>
<proteinExistence type="predicted"/>
<dbReference type="EMBL" id="UGGT01000002">
    <property type="protein sequence ID" value="STO91591.1"/>
    <property type="molecule type" value="Genomic_DNA"/>
</dbReference>
<dbReference type="Pfam" id="PF02599">
    <property type="entry name" value="CsrA"/>
    <property type="match status" value="1"/>
</dbReference>
<organism evidence="2 3">
    <name type="scientific">Fluoribacter dumoffii</name>
    <dbReference type="NCBI Taxonomy" id="463"/>
    <lineage>
        <taxon>Bacteria</taxon>
        <taxon>Pseudomonadati</taxon>
        <taxon>Pseudomonadota</taxon>
        <taxon>Gammaproteobacteria</taxon>
        <taxon>Legionellales</taxon>
        <taxon>Legionellaceae</taxon>
        <taxon>Fluoribacter</taxon>
    </lineage>
</organism>